<dbReference type="OrthoDB" id="8188218at2"/>
<dbReference type="AlphaFoldDB" id="A0A1I3YES6"/>
<dbReference type="Proteomes" id="UP000198755">
    <property type="component" value="Unassembled WGS sequence"/>
</dbReference>
<keyword evidence="1" id="KW-0732">Signal</keyword>
<dbReference type="Pfam" id="PF16868">
    <property type="entry name" value="NMT1_3"/>
    <property type="match status" value="1"/>
</dbReference>
<keyword evidence="2" id="KW-0675">Receptor</keyword>
<dbReference type="PANTHER" id="PTHR42941">
    <property type="entry name" value="SLL1037 PROTEIN"/>
    <property type="match status" value="1"/>
</dbReference>
<evidence type="ECO:0000313" key="3">
    <source>
        <dbReference type="Proteomes" id="UP000198755"/>
    </source>
</evidence>
<proteinExistence type="predicted"/>
<keyword evidence="3" id="KW-1185">Reference proteome</keyword>
<accession>A0A1I3YES6</accession>
<dbReference type="SUPFAM" id="SSF53850">
    <property type="entry name" value="Periplasmic binding protein-like II"/>
    <property type="match status" value="1"/>
</dbReference>
<dbReference type="RefSeq" id="WP_091680811.1">
    <property type="nucleotide sequence ID" value="NZ_FOSN01000005.1"/>
</dbReference>
<gene>
    <name evidence="2" type="ORF">SAMN05444581_105226</name>
</gene>
<dbReference type="STRING" id="1612308.SAMN05444581_105226"/>
<evidence type="ECO:0000313" key="2">
    <source>
        <dbReference type="EMBL" id="SFK30358.1"/>
    </source>
</evidence>
<organism evidence="2 3">
    <name type="scientific">Methylocapsa palsarum</name>
    <dbReference type="NCBI Taxonomy" id="1612308"/>
    <lineage>
        <taxon>Bacteria</taxon>
        <taxon>Pseudomonadati</taxon>
        <taxon>Pseudomonadota</taxon>
        <taxon>Alphaproteobacteria</taxon>
        <taxon>Hyphomicrobiales</taxon>
        <taxon>Beijerinckiaceae</taxon>
        <taxon>Methylocapsa</taxon>
    </lineage>
</organism>
<feature type="signal peptide" evidence="1">
    <location>
        <begin position="1"/>
        <end position="27"/>
    </location>
</feature>
<dbReference type="Gene3D" id="3.40.190.10">
    <property type="entry name" value="Periplasmic binding protein-like II"/>
    <property type="match status" value="2"/>
</dbReference>
<dbReference type="EMBL" id="FOSN01000005">
    <property type="protein sequence ID" value="SFK30358.1"/>
    <property type="molecule type" value="Genomic_DNA"/>
</dbReference>
<evidence type="ECO:0000256" key="1">
    <source>
        <dbReference type="SAM" id="SignalP"/>
    </source>
</evidence>
<dbReference type="PANTHER" id="PTHR42941:SF1">
    <property type="entry name" value="SLL1037 PROTEIN"/>
    <property type="match status" value="1"/>
</dbReference>
<dbReference type="InterPro" id="IPR011852">
    <property type="entry name" value="TRAP_TAXI"/>
</dbReference>
<reference evidence="2 3" key="1">
    <citation type="submission" date="2016-10" db="EMBL/GenBank/DDBJ databases">
        <authorList>
            <person name="de Groot N.N."/>
        </authorList>
    </citation>
    <scope>NUCLEOTIDE SEQUENCE [LARGE SCALE GENOMIC DNA]</scope>
    <source>
        <strain evidence="2 3">NE2</strain>
    </source>
</reference>
<sequence>MNVARKSARNALICLFFLLAPFQCAQAEKGFVGDEQKKRETNDIAVTVVVSGLSCTCARFAEDIRNVVNDLRPNGLRVLPVLGVGGLQNVDDVLFLKGIDMGVVDEDNLRLVKKKDPYLYANIEKRIQYITKLYNSEFHVLARDEIRSYDDLRGKKVNFNLRASQTEVSAEVIFNALKIDVERTNYDNDEAIKKLEDGDIAAMIVLSGAPQAALAKVKKEDKFHFLSLDHESLPDHDLSAIASYYLPAELTHEEYPNLIAEGQSVPTVANRALLVAYAWPEDSQRYKKLAKFVQEFFGKIDQFHSAARHPKWSEINLSAEIPSWTRFKPAADWLAAHQSVASLQTDGVSANHSSEELKAAFERFIENYAATSRLKTLSPLDREKAFAQFMNYVQSQKTGQPAH</sequence>
<name>A0A1I3YES6_9HYPH</name>
<feature type="chain" id="PRO_5011676175" evidence="1">
    <location>
        <begin position="28"/>
        <end position="403"/>
    </location>
</feature>
<protein>
    <submittedName>
        <fullName evidence="2">TRAP transporter solute receptor, TAXI family</fullName>
    </submittedName>
</protein>